<reference evidence="4 5" key="1">
    <citation type="submission" date="2017-06" db="EMBL/GenBank/DDBJ databases">
        <title>A platform for efficient transgenesis in Macrostomum lignano, a flatworm model organism for stem cell research.</title>
        <authorList>
            <person name="Berezikov E."/>
        </authorList>
    </citation>
    <scope>NUCLEOTIDE SEQUENCE [LARGE SCALE GENOMIC DNA]</scope>
    <source>
        <strain evidence="4">DV1</strain>
        <tissue evidence="4">Whole organism</tissue>
    </source>
</reference>
<sequence length="627" mass="70755">MNAASSLLLLLATAGVAWAEHDPGFCTLSQNNEISLPISPSVYSMSMSMRNDQNELMSAYEYYNGELDKTSFMGYTSKGRFRAIFDWTTKQIQVINMTDMANLLGACQIQTLMSPDALTPVTWAGDTYFVPSKFFFGGGQIYIERKGQKQIDGVPTDHFYSCHYWRLSDMSMKIDWYFTTTGTIQPLRVVLEVQRNQDKSRFTVTHDISYFSAQSPAWSARANPFMAPSGLYCRNLNSQGRKPQTLPDRFSMRIERIGQGSEETTYLKEAYDFNANMSLLLGYPPATSGDSGKYGAGKLLYIHDFRSGISYIRNEDMGNCTIERLTQPDWDSQKDGNQLRIRTPQQFFDLDSPNVQYKGSGYTRGIFTEVFINYKQLDLGVPGLTFDTTIEWYFANKTTYDKITQTSVTKSIPMSAVITSQATWLSSSMYIYDFEQQEIVFNRHDITACFSRDAKQHFQLYFSLPDNSVVKYVRDNPNGFISLLVPLTALGLNVSPLRVLDPEVSVNGMQAILELTVTDRPSFLTDADETPLNEIEAAFNILINKKDIFTLLRVEGRDYTIYADSVTTVEERTNNLKSIGYSAGALIGICFAMEIIGLALGILVVFGIYKFRGGTLLGVDPFRPQRM</sequence>
<feature type="domain" description="LolA-like" evidence="3">
    <location>
        <begin position="228"/>
        <end position="450"/>
    </location>
</feature>
<keyword evidence="5" id="KW-1185">Reference proteome</keyword>
<dbReference type="PANTHER" id="PTHR36902:SF1">
    <property type="entry name" value="ENRICHED IN SURFACE-LABELED PROTEOME PROTEIN 9"/>
    <property type="match status" value="1"/>
</dbReference>
<feature type="transmembrane region" description="Helical" evidence="1">
    <location>
        <begin position="581"/>
        <end position="609"/>
    </location>
</feature>
<dbReference type="Pfam" id="PF25898">
    <property type="entry name" value="LolA_2nd_metazoa"/>
    <property type="match status" value="1"/>
</dbReference>
<dbReference type="Proteomes" id="UP000215902">
    <property type="component" value="Unassembled WGS sequence"/>
</dbReference>
<feature type="signal peptide" evidence="2">
    <location>
        <begin position="1"/>
        <end position="19"/>
    </location>
</feature>
<name>A0A267H4Y6_9PLAT</name>
<keyword evidence="1" id="KW-0812">Transmembrane</keyword>
<accession>A0A267H4Y6</accession>
<evidence type="ECO:0000256" key="2">
    <source>
        <dbReference type="SAM" id="SignalP"/>
    </source>
</evidence>
<dbReference type="OrthoDB" id="5983572at2759"/>
<dbReference type="EMBL" id="NIVC01000029">
    <property type="protein sequence ID" value="PAA93333.1"/>
    <property type="molecule type" value="Genomic_DNA"/>
</dbReference>
<gene>
    <name evidence="4" type="ORF">BOX15_Mlig021983g2</name>
</gene>
<feature type="chain" id="PRO_5011995179" description="LolA-like domain-containing protein" evidence="2">
    <location>
        <begin position="20"/>
        <end position="627"/>
    </location>
</feature>
<dbReference type="PANTHER" id="PTHR36902">
    <property type="entry name" value="ENRICHED IN SURFACE-LABELED PROTEOME PROTEIN 9"/>
    <property type="match status" value="1"/>
</dbReference>
<keyword evidence="2" id="KW-0732">Signal</keyword>
<dbReference type="STRING" id="282301.A0A267H4Y6"/>
<comment type="caution">
    <text evidence="4">The sequence shown here is derived from an EMBL/GenBank/DDBJ whole genome shotgun (WGS) entry which is preliminary data.</text>
</comment>
<proteinExistence type="predicted"/>
<protein>
    <recommendedName>
        <fullName evidence="3">LolA-like domain-containing protein</fullName>
    </recommendedName>
</protein>
<evidence type="ECO:0000313" key="4">
    <source>
        <dbReference type="EMBL" id="PAA93333.1"/>
    </source>
</evidence>
<dbReference type="AlphaFoldDB" id="A0A267H4Y6"/>
<evidence type="ECO:0000313" key="5">
    <source>
        <dbReference type="Proteomes" id="UP000215902"/>
    </source>
</evidence>
<evidence type="ECO:0000256" key="1">
    <source>
        <dbReference type="SAM" id="Phobius"/>
    </source>
</evidence>
<evidence type="ECO:0000259" key="3">
    <source>
        <dbReference type="Pfam" id="PF25898"/>
    </source>
</evidence>
<keyword evidence="1" id="KW-0472">Membrane</keyword>
<organism evidence="4 5">
    <name type="scientific">Macrostomum lignano</name>
    <dbReference type="NCBI Taxonomy" id="282301"/>
    <lineage>
        <taxon>Eukaryota</taxon>
        <taxon>Metazoa</taxon>
        <taxon>Spiralia</taxon>
        <taxon>Lophotrochozoa</taxon>
        <taxon>Platyhelminthes</taxon>
        <taxon>Rhabditophora</taxon>
        <taxon>Macrostomorpha</taxon>
        <taxon>Macrostomida</taxon>
        <taxon>Macrostomidae</taxon>
        <taxon>Macrostomum</taxon>
    </lineage>
</organism>
<keyword evidence="1" id="KW-1133">Transmembrane helix</keyword>
<dbReference type="InterPro" id="IPR058831">
    <property type="entry name" value="LolA-like_dom_2nd"/>
</dbReference>